<dbReference type="OrthoDB" id="2962993at2759"/>
<feature type="non-terminal residue" evidence="1">
    <location>
        <position position="1"/>
    </location>
</feature>
<sequence length="121" mass="13342">GRQAAREVDHYLMGDTIVILCRWYKTTLHGVAKLGPGILIAKESGAVGGDLNEARVVLLCPSGYEYVVAQWSIWSTGGIAVRHIHHPNSFIILMVLVFVTHPEFHDLVRDIAKNAGIDKLL</sequence>
<gene>
    <name evidence="1" type="ORF">AMORRO_LOCUS15190</name>
</gene>
<dbReference type="Proteomes" id="UP000789342">
    <property type="component" value="Unassembled WGS sequence"/>
</dbReference>
<proteinExistence type="predicted"/>
<accession>A0A9N9NQA0</accession>
<evidence type="ECO:0000313" key="2">
    <source>
        <dbReference type="Proteomes" id="UP000789342"/>
    </source>
</evidence>
<dbReference type="AlphaFoldDB" id="A0A9N9NQA0"/>
<protein>
    <submittedName>
        <fullName evidence="1">8829_t:CDS:1</fullName>
    </submittedName>
</protein>
<evidence type="ECO:0000313" key="1">
    <source>
        <dbReference type="EMBL" id="CAG8748406.1"/>
    </source>
</evidence>
<organism evidence="1 2">
    <name type="scientific">Acaulospora morrowiae</name>
    <dbReference type="NCBI Taxonomy" id="94023"/>
    <lineage>
        <taxon>Eukaryota</taxon>
        <taxon>Fungi</taxon>
        <taxon>Fungi incertae sedis</taxon>
        <taxon>Mucoromycota</taxon>
        <taxon>Glomeromycotina</taxon>
        <taxon>Glomeromycetes</taxon>
        <taxon>Diversisporales</taxon>
        <taxon>Acaulosporaceae</taxon>
        <taxon>Acaulospora</taxon>
    </lineage>
</organism>
<comment type="caution">
    <text evidence="1">The sequence shown here is derived from an EMBL/GenBank/DDBJ whole genome shotgun (WGS) entry which is preliminary data.</text>
</comment>
<name>A0A9N9NQA0_9GLOM</name>
<keyword evidence="2" id="KW-1185">Reference proteome</keyword>
<reference evidence="1" key="1">
    <citation type="submission" date="2021-06" db="EMBL/GenBank/DDBJ databases">
        <authorList>
            <person name="Kallberg Y."/>
            <person name="Tangrot J."/>
            <person name="Rosling A."/>
        </authorList>
    </citation>
    <scope>NUCLEOTIDE SEQUENCE</scope>
    <source>
        <strain evidence="1">CL551</strain>
    </source>
</reference>
<dbReference type="EMBL" id="CAJVPV010034175">
    <property type="protein sequence ID" value="CAG8748406.1"/>
    <property type="molecule type" value="Genomic_DNA"/>
</dbReference>